<dbReference type="EC" id="3.4.16.4" evidence="4"/>
<evidence type="ECO:0000256" key="8">
    <source>
        <dbReference type="ARBA" id="ARBA00022801"/>
    </source>
</evidence>
<comment type="pathway">
    <text evidence="2">Cell wall biogenesis; peptidoglycan biosynthesis.</text>
</comment>
<dbReference type="InterPro" id="IPR012338">
    <property type="entry name" value="Beta-lactam/transpept-like"/>
</dbReference>
<dbReference type="GO" id="GO:0016787">
    <property type="term" value="F:hydrolase activity"/>
    <property type="evidence" value="ECO:0007669"/>
    <property type="project" value="UniProtKB-KW"/>
</dbReference>
<dbReference type="Pfam" id="PF07943">
    <property type="entry name" value="PBP5_C"/>
    <property type="match status" value="1"/>
</dbReference>
<evidence type="ECO:0000256" key="3">
    <source>
        <dbReference type="ARBA" id="ARBA00007164"/>
    </source>
</evidence>
<evidence type="ECO:0000256" key="11">
    <source>
        <dbReference type="ARBA" id="ARBA00023316"/>
    </source>
</evidence>
<dbReference type="InterPro" id="IPR001967">
    <property type="entry name" value="Peptidase_S11_N"/>
</dbReference>
<dbReference type="SUPFAM" id="SSF69189">
    <property type="entry name" value="Penicillin-binding protein associated domain"/>
    <property type="match status" value="1"/>
</dbReference>
<sequence>MTFFKQLKKPVLALVTVLTVVSSLSVASFFAPKASAATLPDQTDSSLNIDAKAAIAVDAKTGQVLYAKNAEQTLPVASMSKLLTAYMVLQAIDQGKLKWDQKVTPSDAAQEVSQDTTLSNVPLKKGESYTVKSLYQATLIYSANGAAMALADAVGGTQKNFIDLARKEAKKMGITDAEIYTANGLTNGEVKDGKYPGASDTAENKFSAKDMAILSQRLLKDYPEVLETTKIKRMNFNNGTDQTVMENWNWMLPGLAKAYSELPVDGLKTGTSDSAGACFAATVNKGGHRLITIVLGAKHDSQEDLSRFEETQKIMSYCYNNYTYTTLTKGMTFKKTNTLPVYHGKELTTKVSLGQTTDVWLKSGGTKEQLQAKAVGDKKLYKKDGLQAPLKKGQIVGTLEVTAKDQKLYYLDGTTHLSAKAQTTSEVKKANIFVIGWRAVTSLF</sequence>
<name>A0ABV4DTM4_9LACO</name>
<gene>
    <name evidence="16" type="ORF">AALT52_09555</name>
</gene>
<comment type="caution">
    <text evidence="16">The sequence shown here is derived from an EMBL/GenBank/DDBJ whole genome shotgun (WGS) entry which is preliminary data.</text>
</comment>
<keyword evidence="9" id="KW-0133">Cell shape</keyword>
<comment type="similarity">
    <text evidence="3 13">Belongs to the peptidase S11 family.</text>
</comment>
<feature type="domain" description="Peptidase S11 D-Ala-D-Ala carboxypeptidase A C-terminal" evidence="15">
    <location>
        <begin position="322"/>
        <end position="429"/>
    </location>
</feature>
<dbReference type="InterPro" id="IPR012907">
    <property type="entry name" value="Peptidase_S11_C"/>
</dbReference>
<keyword evidence="17" id="KW-1185">Reference proteome</keyword>
<dbReference type="InterPro" id="IPR018044">
    <property type="entry name" value="Peptidase_S11"/>
</dbReference>
<dbReference type="InterPro" id="IPR037167">
    <property type="entry name" value="Peptidase_S11_C_sf"/>
</dbReference>
<evidence type="ECO:0000256" key="5">
    <source>
        <dbReference type="ARBA" id="ARBA00022645"/>
    </source>
</evidence>
<reference evidence="16 17" key="1">
    <citation type="submission" date="2024-03" db="EMBL/GenBank/DDBJ databases">
        <title>Mouse gut bacterial collection (mGBC) of GemPharmatech.</title>
        <authorList>
            <person name="He Y."/>
            <person name="Dong L."/>
            <person name="Wu D."/>
            <person name="Gao X."/>
            <person name="Lin Z."/>
        </authorList>
    </citation>
    <scope>NUCLEOTIDE SEQUENCE [LARGE SCALE GENOMIC DNA]</scope>
    <source>
        <strain evidence="16 17">15-30</strain>
    </source>
</reference>
<keyword evidence="5" id="KW-0121">Carboxypeptidase</keyword>
<dbReference type="Gene3D" id="3.40.710.10">
    <property type="entry name" value="DD-peptidase/beta-lactamase superfamily"/>
    <property type="match status" value="1"/>
</dbReference>
<feature type="signal peptide" evidence="14">
    <location>
        <begin position="1"/>
        <end position="36"/>
    </location>
</feature>
<keyword evidence="6" id="KW-0645">Protease</keyword>
<dbReference type="Pfam" id="PF00768">
    <property type="entry name" value="Peptidase_S11"/>
    <property type="match status" value="1"/>
</dbReference>
<evidence type="ECO:0000259" key="15">
    <source>
        <dbReference type="SMART" id="SM00936"/>
    </source>
</evidence>
<keyword evidence="11" id="KW-0961">Cell wall biogenesis/degradation</keyword>
<evidence type="ECO:0000256" key="6">
    <source>
        <dbReference type="ARBA" id="ARBA00022670"/>
    </source>
</evidence>
<evidence type="ECO:0000313" key="17">
    <source>
        <dbReference type="Proteomes" id="UP001565236"/>
    </source>
</evidence>
<evidence type="ECO:0000256" key="9">
    <source>
        <dbReference type="ARBA" id="ARBA00022960"/>
    </source>
</evidence>
<organism evidence="16 17">
    <name type="scientific">Ligilactobacillus faecis</name>
    <dbReference type="NCBI Taxonomy" id="762833"/>
    <lineage>
        <taxon>Bacteria</taxon>
        <taxon>Bacillati</taxon>
        <taxon>Bacillota</taxon>
        <taxon>Bacilli</taxon>
        <taxon>Lactobacillales</taxon>
        <taxon>Lactobacillaceae</taxon>
        <taxon>Ligilactobacillus</taxon>
    </lineage>
</organism>
<evidence type="ECO:0000256" key="14">
    <source>
        <dbReference type="SAM" id="SignalP"/>
    </source>
</evidence>
<evidence type="ECO:0000256" key="12">
    <source>
        <dbReference type="ARBA" id="ARBA00034000"/>
    </source>
</evidence>
<evidence type="ECO:0000313" key="16">
    <source>
        <dbReference type="EMBL" id="MEY8663107.1"/>
    </source>
</evidence>
<keyword evidence="7 14" id="KW-0732">Signal</keyword>
<proteinExistence type="inferred from homology"/>
<comment type="function">
    <text evidence="1">Removes C-terminal D-alanyl residues from sugar-peptide cell wall precursors.</text>
</comment>
<dbReference type="SUPFAM" id="SSF56601">
    <property type="entry name" value="beta-lactamase/transpeptidase-like"/>
    <property type="match status" value="1"/>
</dbReference>
<evidence type="ECO:0000256" key="2">
    <source>
        <dbReference type="ARBA" id="ARBA00004752"/>
    </source>
</evidence>
<evidence type="ECO:0000256" key="7">
    <source>
        <dbReference type="ARBA" id="ARBA00022729"/>
    </source>
</evidence>
<comment type="catalytic activity">
    <reaction evidence="12">
        <text>Preferential cleavage: (Ac)2-L-Lys-D-Ala-|-D-Ala. Also transpeptidation of peptidyl-alanyl moieties that are N-acyl substituents of D-alanine.</text>
        <dbReference type="EC" id="3.4.16.4"/>
    </reaction>
</comment>
<dbReference type="RefSeq" id="WP_369943164.1">
    <property type="nucleotide sequence ID" value="NZ_JBCLUF010000045.1"/>
</dbReference>
<dbReference type="Gene3D" id="2.60.410.10">
    <property type="entry name" value="D-Ala-D-Ala carboxypeptidase, C-terminal domain"/>
    <property type="match status" value="1"/>
</dbReference>
<feature type="chain" id="PRO_5045139727" description="serine-type D-Ala-D-Ala carboxypeptidase" evidence="14">
    <location>
        <begin position="37"/>
        <end position="444"/>
    </location>
</feature>
<dbReference type="PANTHER" id="PTHR21581">
    <property type="entry name" value="D-ALANYL-D-ALANINE CARBOXYPEPTIDASE"/>
    <property type="match status" value="1"/>
</dbReference>
<accession>A0ABV4DTM4</accession>
<evidence type="ECO:0000256" key="13">
    <source>
        <dbReference type="RuleBase" id="RU004016"/>
    </source>
</evidence>
<dbReference type="PRINTS" id="PR00725">
    <property type="entry name" value="DADACBPTASE1"/>
</dbReference>
<dbReference type="EMBL" id="JBCLUF010000045">
    <property type="protein sequence ID" value="MEY8663107.1"/>
    <property type="molecule type" value="Genomic_DNA"/>
</dbReference>
<dbReference type="InterPro" id="IPR015956">
    <property type="entry name" value="Peniciliin-bd_prot_C_sf"/>
</dbReference>
<evidence type="ECO:0000256" key="4">
    <source>
        <dbReference type="ARBA" id="ARBA00012448"/>
    </source>
</evidence>
<evidence type="ECO:0000256" key="10">
    <source>
        <dbReference type="ARBA" id="ARBA00022984"/>
    </source>
</evidence>
<evidence type="ECO:0000256" key="1">
    <source>
        <dbReference type="ARBA" id="ARBA00003217"/>
    </source>
</evidence>
<keyword evidence="10" id="KW-0573">Peptidoglycan synthesis</keyword>
<keyword evidence="8 16" id="KW-0378">Hydrolase</keyword>
<protein>
    <recommendedName>
        <fullName evidence="4">serine-type D-Ala-D-Ala carboxypeptidase</fullName>
        <ecNumber evidence="4">3.4.16.4</ecNumber>
    </recommendedName>
</protein>
<dbReference type="SMART" id="SM00936">
    <property type="entry name" value="PBP5_C"/>
    <property type="match status" value="1"/>
</dbReference>
<dbReference type="Proteomes" id="UP001565236">
    <property type="component" value="Unassembled WGS sequence"/>
</dbReference>
<dbReference type="PANTHER" id="PTHR21581:SF11">
    <property type="entry name" value="D-ALANYL-D-ALANINE CARBOXYPEPTIDASE DACA"/>
    <property type="match status" value="1"/>
</dbReference>